<name>A0A927F9I9_9BACT</name>
<accession>A0A927F9I9</accession>
<dbReference type="InterPro" id="IPR023631">
    <property type="entry name" value="Amidase_dom"/>
</dbReference>
<dbReference type="Pfam" id="PF01425">
    <property type="entry name" value="Amidase"/>
    <property type="match status" value="1"/>
</dbReference>
<feature type="domain" description="Amidase" evidence="2">
    <location>
        <begin position="22"/>
        <end position="228"/>
    </location>
</feature>
<comment type="caution">
    <text evidence="3">The sequence shown here is derived from an EMBL/GenBank/DDBJ whole genome shotgun (WGS) entry which is preliminary data.</text>
</comment>
<evidence type="ECO:0000259" key="2">
    <source>
        <dbReference type="Pfam" id="PF01425"/>
    </source>
</evidence>
<gene>
    <name evidence="3" type="ORF">IEN85_09150</name>
</gene>
<evidence type="ECO:0000256" key="1">
    <source>
        <dbReference type="ARBA" id="ARBA00009199"/>
    </source>
</evidence>
<dbReference type="PANTHER" id="PTHR11895">
    <property type="entry name" value="TRANSAMIDASE"/>
    <property type="match status" value="1"/>
</dbReference>
<keyword evidence="4" id="KW-1185">Reference proteome</keyword>
<dbReference type="PANTHER" id="PTHR11895:SF7">
    <property type="entry name" value="GLUTAMYL-TRNA(GLN) AMIDOTRANSFERASE SUBUNIT A, MITOCHONDRIAL"/>
    <property type="match status" value="1"/>
</dbReference>
<organism evidence="3 4">
    <name type="scientific">Pelagicoccus enzymogenes</name>
    <dbReference type="NCBI Taxonomy" id="2773457"/>
    <lineage>
        <taxon>Bacteria</taxon>
        <taxon>Pseudomonadati</taxon>
        <taxon>Verrucomicrobiota</taxon>
        <taxon>Opitutia</taxon>
        <taxon>Puniceicoccales</taxon>
        <taxon>Pelagicoccaceae</taxon>
        <taxon>Pelagicoccus</taxon>
    </lineage>
</organism>
<dbReference type="InterPro" id="IPR000120">
    <property type="entry name" value="Amidase"/>
</dbReference>
<dbReference type="InterPro" id="IPR036928">
    <property type="entry name" value="AS_sf"/>
</dbReference>
<dbReference type="SUPFAM" id="SSF75304">
    <property type="entry name" value="Amidase signature (AS) enzymes"/>
    <property type="match status" value="1"/>
</dbReference>
<protein>
    <submittedName>
        <fullName evidence="3">Amidase</fullName>
    </submittedName>
</protein>
<reference evidence="3" key="1">
    <citation type="submission" date="2020-09" db="EMBL/GenBank/DDBJ databases">
        <title>Pelagicoccus enzymogenes sp. nov. with an EPS production, isolated from marine sediment.</title>
        <authorList>
            <person name="Feng X."/>
        </authorList>
    </citation>
    <scope>NUCLEOTIDE SEQUENCE</scope>
    <source>
        <strain evidence="3">NFK12</strain>
    </source>
</reference>
<dbReference type="GO" id="GO:0003824">
    <property type="term" value="F:catalytic activity"/>
    <property type="evidence" value="ECO:0007669"/>
    <property type="project" value="InterPro"/>
</dbReference>
<dbReference type="Proteomes" id="UP000622317">
    <property type="component" value="Unassembled WGS sequence"/>
</dbReference>
<comment type="similarity">
    <text evidence="1">Belongs to the amidase family.</text>
</comment>
<dbReference type="EMBL" id="JACYFG010000013">
    <property type="protein sequence ID" value="MBD5779660.1"/>
    <property type="molecule type" value="Genomic_DNA"/>
</dbReference>
<proteinExistence type="inferred from homology"/>
<dbReference type="AlphaFoldDB" id="A0A927F9I9"/>
<dbReference type="RefSeq" id="WP_191616796.1">
    <property type="nucleotide sequence ID" value="NZ_JACYFG010000013.1"/>
</dbReference>
<sequence>MPSQTKTIRDWQELALESPERATRTYFEQISKIPQDTQRRVFASLPSFEELLGGFEKAGSFPGAALAGAPYLLKDLYDYPGFPTTASSSFLPEVRPDPGEEAALSIALRSQGAVFAGKTHLNEFAYGLSGENLSFGDCPHPLFPERLSGGSSSGSAWAVKCGIAPVATGTDTAGSIRVPAAWCGLWGIRFAPDEWSSKGCFPLAPKFDTAGWMTATGQDMEQVIRAIVPLESTPPRPLRGLNLIDAIPKLSPMFRSRCSDTISKLGAEKDEEALAAYLSETSDSPFSYAVLQSQDAFEVHRLWIDEYRERYDPVVWQRLDRARHWSEAENERALKAERSTKRFFARCFESYDYIVLPATQSPAIPAAEHTDRFRNELLAITAPASVGRVPALTIPIGLENGETQGLQLLFRAPYSDVPLRLLEALG</sequence>
<evidence type="ECO:0000313" key="4">
    <source>
        <dbReference type="Proteomes" id="UP000622317"/>
    </source>
</evidence>
<evidence type="ECO:0000313" key="3">
    <source>
        <dbReference type="EMBL" id="MBD5779660.1"/>
    </source>
</evidence>
<dbReference type="Gene3D" id="3.90.1300.10">
    <property type="entry name" value="Amidase signature (AS) domain"/>
    <property type="match status" value="1"/>
</dbReference>